<dbReference type="InterPro" id="IPR010626">
    <property type="entry name" value="DUF1217"/>
</dbReference>
<dbReference type="EMBL" id="CYPW01000006">
    <property type="protein sequence ID" value="CUH51368.1"/>
    <property type="molecule type" value="Genomic_DNA"/>
</dbReference>
<name>A0A0P1FD99_9RHOB</name>
<dbReference type="InterPro" id="IPR023157">
    <property type="entry name" value="AGR-C-984p-like_sf"/>
</dbReference>
<dbReference type="OrthoDB" id="7824597at2"/>
<dbReference type="Gene3D" id="1.10.3700.10">
    <property type="entry name" value="AGR C 984p-like"/>
    <property type="match status" value="1"/>
</dbReference>
<dbReference type="RefSeq" id="WP_058238683.1">
    <property type="nucleotide sequence ID" value="NZ_CYPW01000006.1"/>
</dbReference>
<dbReference type="Proteomes" id="UP000054823">
    <property type="component" value="Unassembled WGS sequence"/>
</dbReference>
<dbReference type="STRING" id="321267.SHM7688_00804"/>
<keyword evidence="2" id="KW-1185">Reference proteome</keyword>
<protein>
    <recommendedName>
        <fullName evidence="3">Flagellar protein</fullName>
    </recommendedName>
</protein>
<evidence type="ECO:0000313" key="2">
    <source>
        <dbReference type="Proteomes" id="UP000054823"/>
    </source>
</evidence>
<dbReference type="Pfam" id="PF06748">
    <property type="entry name" value="DUF1217"/>
    <property type="match status" value="1"/>
</dbReference>
<reference evidence="1 2" key="1">
    <citation type="submission" date="2015-09" db="EMBL/GenBank/DDBJ databases">
        <authorList>
            <consortium name="Swine Surveillance"/>
        </authorList>
    </citation>
    <scope>NUCLEOTIDE SEQUENCE [LARGE SCALE GENOMIC DNA]</scope>
    <source>
        <strain evidence="1 2">CECT 7688</strain>
    </source>
</reference>
<dbReference type="SUPFAM" id="SSF158837">
    <property type="entry name" value="AGR C 984p-like"/>
    <property type="match status" value="1"/>
</dbReference>
<gene>
    <name evidence="1" type="ORF">SHM7688_00804</name>
</gene>
<organism evidence="1 2">
    <name type="scientific">Shimia marina</name>
    <dbReference type="NCBI Taxonomy" id="321267"/>
    <lineage>
        <taxon>Bacteria</taxon>
        <taxon>Pseudomonadati</taxon>
        <taxon>Pseudomonadota</taxon>
        <taxon>Alphaproteobacteria</taxon>
        <taxon>Rhodobacterales</taxon>
        <taxon>Roseobacteraceae</taxon>
    </lineage>
</organism>
<accession>A0A0P1FD99</accession>
<sequence length="262" mass="29392">MTYQPIVVGSGLVAWNFMQRTMETQTTAFENSAVVQRDLDYFAENIGKVESAEDLVNDRRLLRVALGAYGLDDDLNNKFFVQKILSDGTQADDALSNRLADKRYREFSEAFGFGDLGGPWHKTPSFVENIKEDYLARQFETAVGNQDENLRFAMNAMRELDDIALSGQSDNTNWFTVMGNPPLRKVFETAFGLPTEFGSLDLDKQLDTFRERLEDLTGNGEISQFVGTDTREAIVERFLLMSEIGNVSVASSGQIALTLLSY</sequence>
<evidence type="ECO:0000313" key="1">
    <source>
        <dbReference type="EMBL" id="CUH51368.1"/>
    </source>
</evidence>
<evidence type="ECO:0008006" key="3">
    <source>
        <dbReference type="Google" id="ProtNLM"/>
    </source>
</evidence>
<proteinExistence type="predicted"/>
<dbReference type="AlphaFoldDB" id="A0A0P1FD99"/>